<feature type="region of interest" description="Disordered" evidence="9">
    <location>
        <begin position="118"/>
        <end position="140"/>
    </location>
</feature>
<evidence type="ECO:0000256" key="3">
    <source>
        <dbReference type="ARBA" id="ARBA00022723"/>
    </source>
</evidence>
<feature type="binding site" evidence="8">
    <location>
        <position position="387"/>
    </location>
    <ligand>
        <name>Zn(2+)</name>
        <dbReference type="ChEBI" id="CHEBI:29105"/>
        <label>1</label>
    </ligand>
</feature>
<evidence type="ECO:0000256" key="9">
    <source>
        <dbReference type="SAM" id="MobiDB-lite"/>
    </source>
</evidence>
<evidence type="ECO:0000259" key="10">
    <source>
        <dbReference type="Pfam" id="PF17764"/>
    </source>
</evidence>
<sequence>MTNTRATMTMPVARVLPLLGLPQLDRTFDYLVTEDQDQAAQPGVRVRIRFGGRLADAIVLERAPSSNHDGKLRYIERVISPEVVYPKRMHAVVDALAQRYAGVRSDIIRSAVPARHAKAEETDSDTPWEKLGNETEPDLSSWSAYTNGESFVDAIVGGKLARAAWQVAPGDDWPTAIAALAGKVAMEGGGALIIVPDQRDVDRCEMALRQIVGPRQITVLTAALGPQARYSRYLSILHGQGRLVVGTRSAAFAPVTDLRLMVLMHDGDDNLVDPRAPYVHAREVLTTRSAVEKASLVIGGHTRTAETQLLVESGWVHELVAPRSALRVRSPYIHAAGDSEFELARDPRAGAARLPSVAFEAARRALAKGKPVLFQVPRTGYVQSLACGQCRTPARCRWCNGPLGLPSGAEAAAPTCRWCGRMDASHSCQECGSRRLRSVVVGTERTAEELGRAFPSTKVVSSWGDRVHDTINDEPMIVVSTPGAEPYVLGDDHHYGAAILLDTWALMGRPDLRAMEETLDKWAAAATLVAPHSTGGEVVVVADPAAPVVQHLIRWDMQGHAALELAQRREVGFPPAVHMAAIDAPARVLETFRESLELPDGAEILGPVELPPGNDLPGQWDTKEFGAAERMLVRMPLQGRNALGSALRSASIRRALRKEDAPMRIQVDPIHIG</sequence>
<dbReference type="RefSeq" id="WP_284826762.1">
    <property type="nucleotide sequence ID" value="NZ_CP126969.1"/>
</dbReference>
<keyword evidence="5 8" id="KW-0862">Zinc</keyword>
<dbReference type="InterPro" id="IPR041222">
    <property type="entry name" value="PriA_3primeBD"/>
</dbReference>
<evidence type="ECO:0000256" key="8">
    <source>
        <dbReference type="HAMAP-Rule" id="MF_00983"/>
    </source>
</evidence>
<dbReference type="InterPro" id="IPR005259">
    <property type="entry name" value="PriA"/>
</dbReference>
<keyword evidence="4 8" id="KW-0547">Nucleotide-binding</keyword>
<evidence type="ECO:0000256" key="6">
    <source>
        <dbReference type="ARBA" id="ARBA00022840"/>
    </source>
</evidence>
<evidence type="ECO:0000313" key="11">
    <source>
        <dbReference type="EMBL" id="WIM68908.1"/>
    </source>
</evidence>
<dbReference type="EMBL" id="CP126969">
    <property type="protein sequence ID" value="WIM68908.1"/>
    <property type="molecule type" value="Genomic_DNA"/>
</dbReference>
<comment type="subunit">
    <text evidence="8">Component of the replication restart primosome.</text>
</comment>
<evidence type="ECO:0000256" key="7">
    <source>
        <dbReference type="ARBA" id="ARBA00023125"/>
    </source>
</evidence>
<feature type="binding site" evidence="8">
    <location>
        <position position="399"/>
    </location>
    <ligand>
        <name>Zn(2+)</name>
        <dbReference type="ChEBI" id="CHEBI:29105"/>
        <label>2</label>
    </ligand>
</feature>
<keyword evidence="7 8" id="KW-0238">DNA-binding</keyword>
<comment type="function">
    <text evidence="8">Initiates the restart of stalled replication forks, which reloads the replicative helicase on sites other than the origin of replication. Recognizes and binds to abandoned replication forks and remodels them to uncover a helicase loading site. Promotes assembly of the primosome at these replication forks.</text>
</comment>
<comment type="cofactor">
    <cofactor evidence="8">
        <name>Zn(2+)</name>
        <dbReference type="ChEBI" id="CHEBI:29105"/>
    </cofactor>
    <text evidence="8">Binds 2 zinc ions per subunit.</text>
</comment>
<comment type="caution">
    <text evidence="8">As this protein does not have any detectable helicase domains, it probably does not have helicase activity.</text>
</comment>
<feature type="domain" description="Primosomal protein N' 3' DNA-binding" evidence="10">
    <location>
        <begin position="20"/>
        <end position="113"/>
    </location>
</feature>
<feature type="binding site" evidence="8">
    <location>
        <position position="428"/>
    </location>
    <ligand>
        <name>Zn(2+)</name>
        <dbReference type="ChEBI" id="CHEBI:29105"/>
        <label>1</label>
    </ligand>
</feature>
<keyword evidence="12" id="KW-1185">Reference proteome</keyword>
<gene>
    <name evidence="8" type="primary">priA</name>
    <name evidence="11" type="ORF">QP027_05890</name>
</gene>
<dbReference type="Gene3D" id="3.40.1440.60">
    <property type="entry name" value="PriA, 3(prime) DNA-binding domain"/>
    <property type="match status" value="1"/>
</dbReference>
<dbReference type="HAMAP" id="MF_00983">
    <property type="entry name" value="PriA"/>
    <property type="match status" value="1"/>
</dbReference>
<keyword evidence="3 8" id="KW-0479">Metal-binding</keyword>
<dbReference type="PANTHER" id="PTHR30580">
    <property type="entry name" value="PRIMOSOMAL PROTEIN N"/>
    <property type="match status" value="1"/>
</dbReference>
<evidence type="ECO:0000256" key="2">
    <source>
        <dbReference type="ARBA" id="ARBA00022705"/>
    </source>
</evidence>
<keyword evidence="11" id="KW-0378">Hydrolase</keyword>
<dbReference type="GO" id="GO:0016787">
    <property type="term" value="F:hydrolase activity"/>
    <property type="evidence" value="ECO:0007669"/>
    <property type="project" value="UniProtKB-KW"/>
</dbReference>
<evidence type="ECO:0000313" key="12">
    <source>
        <dbReference type="Proteomes" id="UP001225598"/>
    </source>
</evidence>
<dbReference type="InterPro" id="IPR042115">
    <property type="entry name" value="PriA_3primeBD_sf"/>
</dbReference>
<comment type="similarity">
    <text evidence="8">Belongs to the helicase family. PriA subfamily.</text>
</comment>
<proteinExistence type="inferred from homology"/>
<organism evidence="11 12">
    <name type="scientific">Corynebacterium breve</name>
    <dbReference type="NCBI Taxonomy" id="3049799"/>
    <lineage>
        <taxon>Bacteria</taxon>
        <taxon>Bacillati</taxon>
        <taxon>Actinomycetota</taxon>
        <taxon>Actinomycetes</taxon>
        <taxon>Mycobacteriales</taxon>
        <taxon>Corynebacteriaceae</taxon>
        <taxon>Corynebacterium</taxon>
    </lineage>
</organism>
<reference evidence="11 12" key="1">
    <citation type="submission" date="2023-05" db="EMBL/GenBank/DDBJ databases">
        <title>Corynebacterium suedekumii sp. nov. and Corynebacterium breve sp. nov. isolated from raw cow's milk.</title>
        <authorList>
            <person name="Baer M.K."/>
            <person name="Mehl L."/>
            <person name="Hellmuth R."/>
            <person name="Marke G."/>
            <person name="Lipski A."/>
        </authorList>
    </citation>
    <scope>NUCLEOTIDE SEQUENCE [LARGE SCALE GENOMIC DNA]</scope>
    <source>
        <strain evidence="11 12">R4</strain>
    </source>
</reference>
<feature type="binding site" evidence="8">
    <location>
        <position position="396"/>
    </location>
    <ligand>
        <name>Zn(2+)</name>
        <dbReference type="ChEBI" id="CHEBI:29105"/>
        <label>2</label>
    </ligand>
</feature>
<dbReference type="Proteomes" id="UP001225598">
    <property type="component" value="Chromosome"/>
</dbReference>
<feature type="binding site" evidence="8">
    <location>
        <position position="416"/>
    </location>
    <ligand>
        <name>Zn(2+)</name>
        <dbReference type="ChEBI" id="CHEBI:29105"/>
        <label>2</label>
    </ligand>
</feature>
<keyword evidence="6 8" id="KW-0067">ATP-binding</keyword>
<feature type="binding site" evidence="8">
    <location>
        <position position="431"/>
    </location>
    <ligand>
        <name>Zn(2+)</name>
        <dbReference type="ChEBI" id="CHEBI:29105"/>
        <label>1</label>
    </ligand>
</feature>
<dbReference type="Gene3D" id="3.40.50.300">
    <property type="entry name" value="P-loop containing nucleotide triphosphate hydrolases"/>
    <property type="match status" value="1"/>
</dbReference>
<evidence type="ECO:0000256" key="1">
    <source>
        <dbReference type="ARBA" id="ARBA00022515"/>
    </source>
</evidence>
<dbReference type="InterPro" id="IPR027417">
    <property type="entry name" value="P-loop_NTPase"/>
</dbReference>
<feature type="binding site" evidence="8">
    <location>
        <position position="390"/>
    </location>
    <ligand>
        <name>Zn(2+)</name>
        <dbReference type="ChEBI" id="CHEBI:29105"/>
        <label>1</label>
    </ligand>
</feature>
<keyword evidence="2 8" id="KW-0235">DNA replication</keyword>
<name>A0ABY8VHC6_9CORY</name>
<dbReference type="Pfam" id="PF17764">
    <property type="entry name" value="PriA_3primeBD"/>
    <property type="match status" value="1"/>
</dbReference>
<protein>
    <recommendedName>
        <fullName evidence="8">Probable replication restart protein PriA</fullName>
    </recommendedName>
    <alternativeName>
        <fullName evidence="8">Putative ATP-dependent DNA helicase PriA</fullName>
    </alternativeName>
</protein>
<dbReference type="PANTHER" id="PTHR30580:SF0">
    <property type="entry name" value="PRIMOSOMAL PROTEIN N"/>
    <property type="match status" value="1"/>
</dbReference>
<evidence type="ECO:0000256" key="5">
    <source>
        <dbReference type="ARBA" id="ARBA00022833"/>
    </source>
</evidence>
<evidence type="ECO:0000256" key="4">
    <source>
        <dbReference type="ARBA" id="ARBA00022741"/>
    </source>
</evidence>
<keyword evidence="1 8" id="KW-0639">Primosome</keyword>
<feature type="compositionally biased region" description="Basic and acidic residues" evidence="9">
    <location>
        <begin position="118"/>
        <end position="133"/>
    </location>
</feature>
<dbReference type="NCBIfam" id="NF011455">
    <property type="entry name" value="PRK14873.1-5"/>
    <property type="match status" value="1"/>
</dbReference>
<accession>A0ABY8VHC6</accession>
<feature type="binding site" evidence="8">
    <location>
        <position position="419"/>
    </location>
    <ligand>
        <name>Zn(2+)</name>
        <dbReference type="ChEBI" id="CHEBI:29105"/>
        <label>2</label>
    </ligand>
</feature>